<dbReference type="GO" id="GO:0005737">
    <property type="term" value="C:cytoplasm"/>
    <property type="evidence" value="ECO:0007669"/>
    <property type="project" value="TreeGrafter"/>
</dbReference>
<dbReference type="PANTHER" id="PTHR48100:SF1">
    <property type="entry name" value="HISTIDINE PHOSPHATASE FAMILY PROTEIN-RELATED"/>
    <property type="match status" value="1"/>
</dbReference>
<accession>A0A812L4W3</accession>
<evidence type="ECO:0000313" key="2">
    <source>
        <dbReference type="Proteomes" id="UP000649617"/>
    </source>
</evidence>
<feature type="non-terminal residue" evidence="1">
    <location>
        <position position="152"/>
    </location>
</feature>
<comment type="caution">
    <text evidence="1">The sequence shown here is derived from an EMBL/GenBank/DDBJ whole genome shotgun (WGS) entry which is preliminary data.</text>
</comment>
<dbReference type="InterPro" id="IPR013078">
    <property type="entry name" value="His_Pase_superF_clade-1"/>
</dbReference>
<proteinExistence type="predicted"/>
<dbReference type="SUPFAM" id="SSF53254">
    <property type="entry name" value="Phosphoglycerate mutase-like"/>
    <property type="match status" value="1"/>
</dbReference>
<dbReference type="Gene3D" id="3.40.50.1240">
    <property type="entry name" value="Phosphoglycerate mutase-like"/>
    <property type="match status" value="1"/>
</dbReference>
<dbReference type="GO" id="GO:0016791">
    <property type="term" value="F:phosphatase activity"/>
    <property type="evidence" value="ECO:0007669"/>
    <property type="project" value="TreeGrafter"/>
</dbReference>
<dbReference type="PANTHER" id="PTHR48100">
    <property type="entry name" value="BROAD-SPECIFICITY PHOSPHATASE YOR283W-RELATED"/>
    <property type="match status" value="1"/>
</dbReference>
<dbReference type="InterPro" id="IPR029033">
    <property type="entry name" value="His_PPase_superfam"/>
</dbReference>
<sequence length="152" mass="16845">LHGLPILADCELLVVSPLSRAVQTAAAAFGEHPACRTVLTALHTERCCSVSDEGRCKSDLAGMFPFLETWEGFAELDENWTPKCSTDKAWRETRVPAFLEWLAAQPEKRIVVVGHGAFFSALLGRYLANCEVAEFAESWHGGRERLRGWQGL</sequence>
<dbReference type="AlphaFoldDB" id="A0A812L4W3"/>
<dbReference type="InterPro" id="IPR050275">
    <property type="entry name" value="PGM_Phosphatase"/>
</dbReference>
<organism evidence="1 2">
    <name type="scientific">Symbiodinium pilosum</name>
    <name type="common">Dinoflagellate</name>
    <dbReference type="NCBI Taxonomy" id="2952"/>
    <lineage>
        <taxon>Eukaryota</taxon>
        <taxon>Sar</taxon>
        <taxon>Alveolata</taxon>
        <taxon>Dinophyceae</taxon>
        <taxon>Suessiales</taxon>
        <taxon>Symbiodiniaceae</taxon>
        <taxon>Symbiodinium</taxon>
    </lineage>
</organism>
<keyword evidence="2" id="KW-1185">Reference proteome</keyword>
<gene>
    <name evidence="1" type="ORF">SPIL2461_LOCUS3819</name>
</gene>
<protein>
    <recommendedName>
        <fullName evidence="3">Histidine phosphatase family protein</fullName>
    </recommendedName>
</protein>
<dbReference type="Pfam" id="PF00300">
    <property type="entry name" value="His_Phos_1"/>
    <property type="match status" value="1"/>
</dbReference>
<evidence type="ECO:0008006" key="3">
    <source>
        <dbReference type="Google" id="ProtNLM"/>
    </source>
</evidence>
<dbReference type="EMBL" id="CAJNIZ010004778">
    <property type="protein sequence ID" value="CAE7235889.1"/>
    <property type="molecule type" value="Genomic_DNA"/>
</dbReference>
<dbReference type="Proteomes" id="UP000649617">
    <property type="component" value="Unassembled WGS sequence"/>
</dbReference>
<evidence type="ECO:0000313" key="1">
    <source>
        <dbReference type="EMBL" id="CAE7235889.1"/>
    </source>
</evidence>
<name>A0A812L4W3_SYMPI</name>
<dbReference type="OrthoDB" id="496981at2759"/>
<reference evidence="1" key="1">
    <citation type="submission" date="2021-02" db="EMBL/GenBank/DDBJ databases">
        <authorList>
            <person name="Dougan E. K."/>
            <person name="Rhodes N."/>
            <person name="Thang M."/>
            <person name="Chan C."/>
        </authorList>
    </citation>
    <scope>NUCLEOTIDE SEQUENCE</scope>
</reference>